<organism evidence="1 2">
    <name type="scientific">Virgisporangium aliadipatigenens</name>
    <dbReference type="NCBI Taxonomy" id="741659"/>
    <lineage>
        <taxon>Bacteria</taxon>
        <taxon>Bacillati</taxon>
        <taxon>Actinomycetota</taxon>
        <taxon>Actinomycetes</taxon>
        <taxon>Micromonosporales</taxon>
        <taxon>Micromonosporaceae</taxon>
        <taxon>Virgisporangium</taxon>
    </lineage>
</organism>
<dbReference type="EMBL" id="BOPF01000020">
    <property type="protein sequence ID" value="GIJ48382.1"/>
    <property type="molecule type" value="Genomic_DNA"/>
</dbReference>
<dbReference type="AlphaFoldDB" id="A0A8J3YQ23"/>
<protein>
    <recommendedName>
        <fullName evidence="3">Tetratricopeptide repeat protein</fullName>
    </recommendedName>
</protein>
<evidence type="ECO:0008006" key="3">
    <source>
        <dbReference type="Google" id="ProtNLM"/>
    </source>
</evidence>
<comment type="caution">
    <text evidence="1">The sequence shown here is derived from an EMBL/GenBank/DDBJ whole genome shotgun (WGS) entry which is preliminary data.</text>
</comment>
<evidence type="ECO:0000313" key="2">
    <source>
        <dbReference type="Proteomes" id="UP000619260"/>
    </source>
</evidence>
<dbReference type="SUPFAM" id="SSF48452">
    <property type="entry name" value="TPR-like"/>
    <property type="match status" value="1"/>
</dbReference>
<keyword evidence="2" id="KW-1185">Reference proteome</keyword>
<dbReference type="Gene3D" id="1.25.40.10">
    <property type="entry name" value="Tetratricopeptide repeat domain"/>
    <property type="match status" value="1"/>
</dbReference>
<name>A0A8J3YQ23_9ACTN</name>
<sequence>MDHLIVAAKAAFDAHDWPRATHLYERLATEHPTDPRVADWWYDAALAQKFLRNWPEAHRLGRHAVAHTPAGTQDPAYWNLGIAATIQRDWPTARAAWGGFGIPVAPGEGPIMDGYGRACVRLTGVEGQEVVWIQRLCPTRGRVLNVPFDTSRRFGEIVVHDGEPTGQRVVGERTFSVFDELVLFEPSDLPTLSVTVRAAEPADLEALADLFGERELGFEPLANGQVLCACCSTGSVESPPLALAGTQRCLLAAPLSTARDLLSRWSSAGRSWSDLHLAT</sequence>
<evidence type="ECO:0000313" key="1">
    <source>
        <dbReference type="EMBL" id="GIJ48382.1"/>
    </source>
</evidence>
<dbReference type="RefSeq" id="WP_203901868.1">
    <property type="nucleotide sequence ID" value="NZ_BOPF01000020.1"/>
</dbReference>
<dbReference type="Proteomes" id="UP000619260">
    <property type="component" value="Unassembled WGS sequence"/>
</dbReference>
<reference evidence="1" key="1">
    <citation type="submission" date="2021-01" db="EMBL/GenBank/DDBJ databases">
        <title>Whole genome shotgun sequence of Virgisporangium aliadipatigenens NBRC 105644.</title>
        <authorList>
            <person name="Komaki H."/>
            <person name="Tamura T."/>
        </authorList>
    </citation>
    <scope>NUCLEOTIDE SEQUENCE</scope>
    <source>
        <strain evidence="1">NBRC 105644</strain>
    </source>
</reference>
<proteinExistence type="predicted"/>
<dbReference type="InterPro" id="IPR011990">
    <property type="entry name" value="TPR-like_helical_dom_sf"/>
</dbReference>
<gene>
    <name evidence="1" type="ORF">Val02_52680</name>
</gene>
<accession>A0A8J3YQ23</accession>